<feature type="signal peptide" evidence="4">
    <location>
        <begin position="1"/>
        <end position="18"/>
    </location>
</feature>
<dbReference type="InterPro" id="IPR006102">
    <property type="entry name" value="Ig-like_GH2"/>
</dbReference>
<keyword evidence="2 8" id="KW-0378">Hydrolase</keyword>
<evidence type="ECO:0000256" key="3">
    <source>
        <dbReference type="ARBA" id="ARBA00023295"/>
    </source>
</evidence>
<evidence type="ECO:0000313" key="8">
    <source>
        <dbReference type="EMBL" id="KOH46088.1"/>
    </source>
</evidence>
<dbReference type="Pfam" id="PF02837">
    <property type="entry name" value="Glyco_hydro_2_N"/>
    <property type="match status" value="1"/>
</dbReference>
<name>A0A0L8VCJ2_9BACT</name>
<reference evidence="9" key="1">
    <citation type="submission" date="2015-07" db="EMBL/GenBank/DDBJ databases">
        <title>Genome sequencing of Sunxiuqinia dokdonensis strain SK.</title>
        <authorList>
            <person name="Ahn S."/>
            <person name="Kim B.-C."/>
        </authorList>
    </citation>
    <scope>NUCLEOTIDE SEQUENCE [LARGE SCALE GENOMIC DNA]</scope>
    <source>
        <strain evidence="9">SK</strain>
    </source>
</reference>
<dbReference type="Pfam" id="PF02836">
    <property type="entry name" value="Glyco_hydro_2_C"/>
    <property type="match status" value="1"/>
</dbReference>
<sequence>MKSIIVSLFILLGLLSSAQQWTPVQGKMMTRWASEITPDQVWNEYPRPQFERENWQNLNGLWDFTIQKREQALPQKFRGKILVPFSVESALSGVGKSVMPDDRLWYKRSFSVPAGWQGKSILLNFEAVDYAASVWVNGALVGSHKGAYDRFSFDITKYLKNKGQQEIIVCVDDPSSFGVQPRGKQQMPQQGIWYTPVSGIWQTVWLEAVSSEAFLAEAKITPDIDSESVSIIPMLNKPLKPEYMVTATVLKDGKEIASGEVVADRNMDIKIEAPELWSPDHPFLYDLKLTLTNADGEILDEVSSYFGMRKISLGDLNGNQYLFLNNEPLFHYGTLDQGWWPDGLHTPPSDEAMKYDIQLTKDMGFNMIRKHIKVEPDRWYYHCDQLGILVWQDMPSGMVILPEDGQERPARVQHVSRHGDDLNQRSADAAQFEWELRRMIDLHYNSPSIVIWVPFNEGWGQYATCRISDQVKALDPTRLVNAVSGWALRPCGDIYDIHTYQTEVHVPATSLDRASVIGEYGGIGYPIDGHLWNPNMRNWGYQTYHSADELLKNYQYKFDQIVEMKKSKGLSAAVYTQTTDVEGEVNGLITYDREVIKIPVDTLRNIHSVLFEE</sequence>
<comment type="caution">
    <text evidence="8">The sequence shown here is derived from an EMBL/GenBank/DDBJ whole genome shotgun (WGS) entry which is preliminary data.</text>
</comment>
<dbReference type="InterPro" id="IPR008979">
    <property type="entry name" value="Galactose-bd-like_sf"/>
</dbReference>
<evidence type="ECO:0000259" key="7">
    <source>
        <dbReference type="Pfam" id="PF02837"/>
    </source>
</evidence>
<evidence type="ECO:0000256" key="2">
    <source>
        <dbReference type="ARBA" id="ARBA00022801"/>
    </source>
</evidence>
<dbReference type="EMBL" id="LGIA01000046">
    <property type="protein sequence ID" value="KOH46088.1"/>
    <property type="molecule type" value="Genomic_DNA"/>
</dbReference>
<protein>
    <submittedName>
        <fullName evidence="8">Glycoside hydrolase</fullName>
    </submittedName>
</protein>
<dbReference type="PATRIC" id="fig|1409788.3.peg.1132"/>
<feature type="domain" description="Glycoside hydrolase family 2 catalytic" evidence="6">
    <location>
        <begin position="351"/>
        <end position="488"/>
    </location>
</feature>
<keyword evidence="3" id="KW-0326">Glycosidase</keyword>
<dbReference type="SUPFAM" id="SSF49303">
    <property type="entry name" value="beta-Galactosidase/glucuronidase domain"/>
    <property type="match status" value="1"/>
</dbReference>
<evidence type="ECO:0000256" key="1">
    <source>
        <dbReference type="ARBA" id="ARBA00007401"/>
    </source>
</evidence>
<dbReference type="InterPro" id="IPR051913">
    <property type="entry name" value="GH2_Domain-Containing"/>
</dbReference>
<dbReference type="PANTHER" id="PTHR42732:SF2">
    <property type="entry name" value="BETA-MANNOSIDASE"/>
    <property type="match status" value="1"/>
</dbReference>
<dbReference type="SUPFAM" id="SSF49785">
    <property type="entry name" value="Galactose-binding domain-like"/>
    <property type="match status" value="1"/>
</dbReference>
<keyword evidence="4" id="KW-0732">Signal</keyword>
<evidence type="ECO:0000259" key="5">
    <source>
        <dbReference type="Pfam" id="PF00703"/>
    </source>
</evidence>
<dbReference type="Pfam" id="PF00703">
    <property type="entry name" value="Glyco_hydro_2"/>
    <property type="match status" value="1"/>
</dbReference>
<dbReference type="STRING" id="1409788.NC99_11130"/>
<evidence type="ECO:0000256" key="4">
    <source>
        <dbReference type="SAM" id="SignalP"/>
    </source>
</evidence>
<dbReference type="InterPro" id="IPR017853">
    <property type="entry name" value="GH"/>
</dbReference>
<dbReference type="GO" id="GO:0005975">
    <property type="term" value="P:carbohydrate metabolic process"/>
    <property type="evidence" value="ECO:0007669"/>
    <property type="project" value="InterPro"/>
</dbReference>
<proteinExistence type="inferred from homology"/>
<feature type="chain" id="PRO_5005591764" evidence="4">
    <location>
        <begin position="19"/>
        <end position="613"/>
    </location>
</feature>
<dbReference type="Gene3D" id="3.20.20.80">
    <property type="entry name" value="Glycosidases"/>
    <property type="match status" value="1"/>
</dbReference>
<dbReference type="SUPFAM" id="SSF51445">
    <property type="entry name" value="(Trans)glycosidases"/>
    <property type="match status" value="1"/>
</dbReference>
<dbReference type="Gene3D" id="2.60.40.10">
    <property type="entry name" value="Immunoglobulins"/>
    <property type="match status" value="1"/>
</dbReference>
<dbReference type="InterPro" id="IPR013783">
    <property type="entry name" value="Ig-like_fold"/>
</dbReference>
<gene>
    <name evidence="8" type="ORF">NC99_11130</name>
</gene>
<feature type="domain" description="Glycoside hydrolase family 2 immunoglobulin-like beta-sandwich" evidence="5">
    <location>
        <begin position="259"/>
        <end position="309"/>
    </location>
</feature>
<dbReference type="InterPro" id="IPR036156">
    <property type="entry name" value="Beta-gal/glucu_dom_sf"/>
</dbReference>
<dbReference type="RefSeq" id="WP_204374901.1">
    <property type="nucleotide sequence ID" value="NZ_LGIA01000046.1"/>
</dbReference>
<dbReference type="GO" id="GO:0004553">
    <property type="term" value="F:hydrolase activity, hydrolyzing O-glycosyl compounds"/>
    <property type="evidence" value="ECO:0007669"/>
    <property type="project" value="InterPro"/>
</dbReference>
<dbReference type="PANTHER" id="PTHR42732">
    <property type="entry name" value="BETA-GALACTOSIDASE"/>
    <property type="match status" value="1"/>
</dbReference>
<dbReference type="AlphaFoldDB" id="A0A0L8VCJ2"/>
<organism evidence="8 9">
    <name type="scientific">Sunxiuqinia dokdonensis</name>
    <dbReference type="NCBI Taxonomy" id="1409788"/>
    <lineage>
        <taxon>Bacteria</taxon>
        <taxon>Pseudomonadati</taxon>
        <taxon>Bacteroidota</taxon>
        <taxon>Bacteroidia</taxon>
        <taxon>Marinilabiliales</taxon>
        <taxon>Prolixibacteraceae</taxon>
        <taxon>Sunxiuqinia</taxon>
    </lineage>
</organism>
<comment type="similarity">
    <text evidence="1">Belongs to the glycosyl hydrolase 2 family.</text>
</comment>
<dbReference type="Gene3D" id="2.60.120.260">
    <property type="entry name" value="Galactose-binding domain-like"/>
    <property type="match status" value="1"/>
</dbReference>
<keyword evidence="9" id="KW-1185">Reference proteome</keyword>
<dbReference type="InterPro" id="IPR006103">
    <property type="entry name" value="Glyco_hydro_2_cat"/>
</dbReference>
<accession>A0A0L8VCJ2</accession>
<dbReference type="InterPro" id="IPR006104">
    <property type="entry name" value="Glyco_hydro_2_N"/>
</dbReference>
<evidence type="ECO:0000259" key="6">
    <source>
        <dbReference type="Pfam" id="PF02836"/>
    </source>
</evidence>
<feature type="domain" description="Glycosyl hydrolases family 2 sugar binding" evidence="7">
    <location>
        <begin position="104"/>
        <end position="206"/>
    </location>
</feature>
<dbReference type="Proteomes" id="UP000036958">
    <property type="component" value="Unassembled WGS sequence"/>
</dbReference>
<evidence type="ECO:0000313" key="9">
    <source>
        <dbReference type="Proteomes" id="UP000036958"/>
    </source>
</evidence>